<organism evidence="1 2">
    <name type="scientific">Trichonephila clavata</name>
    <name type="common">Joro spider</name>
    <name type="synonym">Nephila clavata</name>
    <dbReference type="NCBI Taxonomy" id="2740835"/>
    <lineage>
        <taxon>Eukaryota</taxon>
        <taxon>Metazoa</taxon>
        <taxon>Ecdysozoa</taxon>
        <taxon>Arthropoda</taxon>
        <taxon>Chelicerata</taxon>
        <taxon>Arachnida</taxon>
        <taxon>Araneae</taxon>
        <taxon>Araneomorphae</taxon>
        <taxon>Entelegynae</taxon>
        <taxon>Araneoidea</taxon>
        <taxon>Nephilidae</taxon>
        <taxon>Trichonephila</taxon>
    </lineage>
</organism>
<sequence length="119" mass="13427">MEAIISPLPPRYANIGCQFSSELQSWTQSMKLYICLLFLLRTKKHPLSNFSIEAQCVKCLARSAPILWRTVLVSLVGRKEVVPVATELVLSDRRVPLLELSFVSVLARCPLDLFRALVL</sequence>
<name>A0A8X6H600_TRICU</name>
<accession>A0A8X6H600</accession>
<gene>
    <name evidence="1" type="ORF">TNCT_148981</name>
</gene>
<dbReference type="Proteomes" id="UP000887116">
    <property type="component" value="Unassembled WGS sequence"/>
</dbReference>
<evidence type="ECO:0000313" key="2">
    <source>
        <dbReference type="Proteomes" id="UP000887116"/>
    </source>
</evidence>
<dbReference type="AlphaFoldDB" id="A0A8X6H600"/>
<keyword evidence="2" id="KW-1185">Reference proteome</keyword>
<reference evidence="1" key="1">
    <citation type="submission" date="2020-07" db="EMBL/GenBank/DDBJ databases">
        <title>Multicomponent nature underlies the extraordinary mechanical properties of spider dragline silk.</title>
        <authorList>
            <person name="Kono N."/>
            <person name="Nakamura H."/>
            <person name="Mori M."/>
            <person name="Yoshida Y."/>
            <person name="Ohtoshi R."/>
            <person name="Malay A.D."/>
            <person name="Moran D.A.P."/>
            <person name="Tomita M."/>
            <person name="Numata K."/>
            <person name="Arakawa K."/>
        </authorList>
    </citation>
    <scope>NUCLEOTIDE SEQUENCE</scope>
</reference>
<comment type="caution">
    <text evidence="1">The sequence shown here is derived from an EMBL/GenBank/DDBJ whole genome shotgun (WGS) entry which is preliminary data.</text>
</comment>
<protein>
    <submittedName>
        <fullName evidence="1">Uncharacterized protein</fullName>
    </submittedName>
</protein>
<dbReference type="EMBL" id="BMAO01007698">
    <property type="protein sequence ID" value="GFR17926.1"/>
    <property type="molecule type" value="Genomic_DNA"/>
</dbReference>
<proteinExistence type="predicted"/>
<evidence type="ECO:0000313" key="1">
    <source>
        <dbReference type="EMBL" id="GFR17926.1"/>
    </source>
</evidence>